<dbReference type="PANTHER" id="PTHR34301:SF8">
    <property type="entry name" value="ATPASE DOMAIN-CONTAINING PROTEIN"/>
    <property type="match status" value="1"/>
</dbReference>
<dbReference type="AlphaFoldDB" id="A0A9D9H9U2"/>
<dbReference type="GO" id="GO:0005524">
    <property type="term" value="F:ATP binding"/>
    <property type="evidence" value="ECO:0007669"/>
    <property type="project" value="UniProtKB-KW"/>
</dbReference>
<organism evidence="2 3">
    <name type="scientific">Candidatus Gallilactobacillus intestinavium</name>
    <dbReference type="NCBI Taxonomy" id="2840838"/>
    <lineage>
        <taxon>Bacteria</taxon>
        <taxon>Bacillati</taxon>
        <taxon>Bacillota</taxon>
        <taxon>Bacilli</taxon>
        <taxon>Lactobacillales</taxon>
        <taxon>Lactobacillaceae</taxon>
        <taxon>Lactobacillaceae incertae sedis</taxon>
        <taxon>Candidatus Gallilactobacillus</taxon>
    </lineage>
</organism>
<reference evidence="2" key="1">
    <citation type="submission" date="2020-10" db="EMBL/GenBank/DDBJ databases">
        <authorList>
            <person name="Gilroy R."/>
        </authorList>
    </citation>
    <scope>NUCLEOTIDE SEQUENCE</scope>
    <source>
        <strain evidence="2">C6-149</strain>
    </source>
</reference>
<name>A0A9D9H9U2_9LACO</name>
<comment type="caution">
    <text evidence="2">The sequence shown here is derived from an EMBL/GenBank/DDBJ whole genome shotgun (WGS) entry which is preliminary data.</text>
</comment>
<keyword evidence="2" id="KW-0547">Nucleotide-binding</keyword>
<dbReference type="InterPro" id="IPR013317">
    <property type="entry name" value="DnaA_dom"/>
</dbReference>
<dbReference type="Gene3D" id="3.40.50.300">
    <property type="entry name" value="P-loop containing nucleotide triphosphate hydrolases"/>
    <property type="match status" value="1"/>
</dbReference>
<evidence type="ECO:0000313" key="2">
    <source>
        <dbReference type="EMBL" id="MBO8442038.1"/>
    </source>
</evidence>
<dbReference type="SUPFAM" id="SSF52540">
    <property type="entry name" value="P-loop containing nucleoside triphosphate hydrolases"/>
    <property type="match status" value="1"/>
</dbReference>
<keyword evidence="2" id="KW-0067">ATP-binding</keyword>
<accession>A0A9D9H9U2</accession>
<evidence type="ECO:0000313" key="3">
    <source>
        <dbReference type="Proteomes" id="UP000823614"/>
    </source>
</evidence>
<proteinExistence type="predicted"/>
<feature type="domain" description="Chromosomal replication initiator protein DnaA ATPAse" evidence="1">
    <location>
        <begin position="41"/>
        <end position="152"/>
    </location>
</feature>
<dbReference type="Proteomes" id="UP000823614">
    <property type="component" value="Unassembled WGS sequence"/>
</dbReference>
<sequence length="370" mass="42279">MSLLTPFNPNFGKVPQLFLDRQQIVDNYVQELCNSGQSINTPYQTTLIYGVRGSGKTSLLTDITNKIKDQSDWLVIDLINNDQIIDNLIDNLRIASSSNFKKVLKQINTLQVGNIGINLSDHEAAQITVLIELLKKLQKQNKKVLITIDEVASTPTLQNFAAIYQLLIRQELGIAIIMTGLPENISELQNNKVLTFLLRSNRIELSALKSSSIINAFQENFEKGQRQISSPIATQLTSLTKGYAYAFQLLGYLIWQQTEPNDIIDEKIIQQVKPEYQRQLNNNVYSLIYRSLSAKDREFIKAMANISSGQIKLADIAKQTQHASNYWSMYRKRLIDQQIIKNVTYGYVSFNLPLFQEFIKEQAELEKFDF</sequence>
<dbReference type="EMBL" id="JADIMP010000103">
    <property type="protein sequence ID" value="MBO8442038.1"/>
    <property type="molecule type" value="Genomic_DNA"/>
</dbReference>
<gene>
    <name evidence="2" type="ORF">IAA89_06370</name>
</gene>
<dbReference type="Pfam" id="PF00308">
    <property type="entry name" value="Bac_DnaA"/>
    <property type="match status" value="1"/>
</dbReference>
<dbReference type="InterPro" id="IPR027417">
    <property type="entry name" value="P-loop_NTPase"/>
</dbReference>
<reference evidence="2" key="2">
    <citation type="journal article" date="2021" name="PeerJ">
        <title>Extensive microbial diversity within the chicken gut microbiome revealed by metagenomics and culture.</title>
        <authorList>
            <person name="Gilroy R."/>
            <person name="Ravi A."/>
            <person name="Getino M."/>
            <person name="Pursley I."/>
            <person name="Horton D.L."/>
            <person name="Alikhan N.F."/>
            <person name="Baker D."/>
            <person name="Gharbi K."/>
            <person name="Hall N."/>
            <person name="Watson M."/>
            <person name="Adriaenssens E.M."/>
            <person name="Foster-Nyarko E."/>
            <person name="Jarju S."/>
            <person name="Secka A."/>
            <person name="Antonio M."/>
            <person name="Oren A."/>
            <person name="Chaudhuri R.R."/>
            <person name="La Ragione R."/>
            <person name="Hildebrand F."/>
            <person name="Pallen M.J."/>
        </authorList>
    </citation>
    <scope>NUCLEOTIDE SEQUENCE</scope>
    <source>
        <strain evidence="2">C6-149</strain>
    </source>
</reference>
<protein>
    <submittedName>
        <fullName evidence="2">ATP-binding protein</fullName>
    </submittedName>
</protein>
<dbReference type="PANTHER" id="PTHR34301">
    <property type="entry name" value="DNA-BINDING PROTEIN-RELATED"/>
    <property type="match status" value="1"/>
</dbReference>
<evidence type="ECO:0000259" key="1">
    <source>
        <dbReference type="Pfam" id="PF00308"/>
    </source>
</evidence>